<evidence type="ECO:0000313" key="1">
    <source>
        <dbReference type="EMBL" id="CEN41678.1"/>
    </source>
</evidence>
<organism evidence="1 2">
    <name type="scientific">Capnocytophaga canimorsus</name>
    <dbReference type="NCBI Taxonomy" id="28188"/>
    <lineage>
        <taxon>Bacteria</taxon>
        <taxon>Pseudomonadati</taxon>
        <taxon>Bacteroidota</taxon>
        <taxon>Flavobacteriia</taxon>
        <taxon>Flavobacteriales</taxon>
        <taxon>Flavobacteriaceae</taxon>
        <taxon>Capnocytophaga</taxon>
    </lineage>
</organism>
<dbReference type="InterPro" id="IPR036390">
    <property type="entry name" value="WH_DNA-bd_sf"/>
</dbReference>
<dbReference type="PANTHER" id="PTHR33221">
    <property type="entry name" value="WINGED HELIX-TURN-HELIX TRANSCRIPTIONAL REGULATOR, RRF2 FAMILY"/>
    <property type="match status" value="1"/>
</dbReference>
<dbReference type="EMBL" id="CDOE01000080">
    <property type="protein sequence ID" value="CEN41678.1"/>
    <property type="molecule type" value="Genomic_DNA"/>
</dbReference>
<dbReference type="GO" id="GO:0003700">
    <property type="term" value="F:DNA-binding transcription factor activity"/>
    <property type="evidence" value="ECO:0007669"/>
    <property type="project" value="TreeGrafter"/>
</dbReference>
<dbReference type="AlphaFoldDB" id="A0A0B7HW06"/>
<dbReference type="InterPro" id="IPR000944">
    <property type="entry name" value="Tscrpt_reg_Rrf2"/>
</dbReference>
<dbReference type="Proteomes" id="UP000044026">
    <property type="component" value="Unassembled WGS sequence"/>
</dbReference>
<dbReference type="NCBIfam" id="TIGR00738">
    <property type="entry name" value="rrf2_super"/>
    <property type="match status" value="1"/>
</dbReference>
<dbReference type="PANTHER" id="PTHR33221:SF13">
    <property type="entry name" value="TRANSCRIPTIONAL REGULATOR-RELATED"/>
    <property type="match status" value="1"/>
</dbReference>
<dbReference type="GO" id="GO:0005829">
    <property type="term" value="C:cytosol"/>
    <property type="evidence" value="ECO:0007669"/>
    <property type="project" value="TreeGrafter"/>
</dbReference>
<gene>
    <name evidence="1" type="ORF">CCAN12_810140</name>
</gene>
<evidence type="ECO:0000313" key="2">
    <source>
        <dbReference type="Proteomes" id="UP000044026"/>
    </source>
</evidence>
<proteinExistence type="predicted"/>
<dbReference type="SUPFAM" id="SSF46785">
    <property type="entry name" value="Winged helix' DNA-binding domain"/>
    <property type="match status" value="1"/>
</dbReference>
<dbReference type="Pfam" id="PF02082">
    <property type="entry name" value="Rrf2"/>
    <property type="match status" value="1"/>
</dbReference>
<sequence length="150" mass="16979">MPTEKRLIMFSKSCEYGLRAAIFIAQQSLLENKSGVKMVAEKIGSPEAFTGKILKDLSKEKIIKSVKGPYGGFYIEKEAMKKTTLLDIVRAIDGDKIYKGCALGLEKCSEKKPCPLHNQFVEVREHIRKMLKENTLLSMTDNQTTFFLKI</sequence>
<protein>
    <submittedName>
        <fullName evidence="1">Putative HTH-type transcriptional regulator</fullName>
    </submittedName>
</protein>
<reference evidence="1 2" key="1">
    <citation type="submission" date="2015-01" db="EMBL/GenBank/DDBJ databases">
        <authorList>
            <person name="Xiang T."/>
            <person name="Song Y."/>
            <person name="Huang L."/>
            <person name="Wang B."/>
            <person name="Wu P."/>
        </authorList>
    </citation>
    <scope>NUCLEOTIDE SEQUENCE [LARGE SCALE GENOMIC DNA]</scope>
    <source>
        <strain evidence="1 2">Cc12</strain>
    </source>
</reference>
<accession>A0A0B7HW06</accession>
<dbReference type="PROSITE" id="PS51197">
    <property type="entry name" value="HTH_RRF2_2"/>
    <property type="match status" value="1"/>
</dbReference>
<dbReference type="Gene3D" id="1.10.10.10">
    <property type="entry name" value="Winged helix-like DNA-binding domain superfamily/Winged helix DNA-binding domain"/>
    <property type="match status" value="1"/>
</dbReference>
<name>A0A0B7HW06_9FLAO</name>
<dbReference type="InterPro" id="IPR036388">
    <property type="entry name" value="WH-like_DNA-bd_sf"/>
</dbReference>